<reference evidence="1" key="1">
    <citation type="journal article" date="2014" name="Front. Microbiol.">
        <title>High frequency of phylogenetically diverse reductive dehalogenase-homologous genes in deep subseafloor sedimentary metagenomes.</title>
        <authorList>
            <person name="Kawai M."/>
            <person name="Futagami T."/>
            <person name="Toyoda A."/>
            <person name="Takaki Y."/>
            <person name="Nishi S."/>
            <person name="Hori S."/>
            <person name="Arai W."/>
            <person name="Tsubouchi T."/>
            <person name="Morono Y."/>
            <person name="Uchiyama I."/>
            <person name="Ito T."/>
            <person name="Fujiyama A."/>
            <person name="Inagaki F."/>
            <person name="Takami H."/>
        </authorList>
    </citation>
    <scope>NUCLEOTIDE SEQUENCE</scope>
    <source>
        <strain evidence="1">Expedition CK06-06</strain>
    </source>
</reference>
<dbReference type="AlphaFoldDB" id="X0WF71"/>
<evidence type="ECO:0000313" key="1">
    <source>
        <dbReference type="EMBL" id="GAG11351.1"/>
    </source>
</evidence>
<feature type="non-terminal residue" evidence="1">
    <location>
        <position position="1"/>
    </location>
</feature>
<sequence length="65" mass="7617">GWTGKVAWDIYLFYEPGVEWTKTPPRPIYWMHQLKDSWAHKEHFRTGDGLVNELLNAMTKLLDGA</sequence>
<gene>
    <name evidence="1" type="ORF">S01H1_39228</name>
</gene>
<accession>X0WF71</accession>
<name>X0WF71_9ZZZZ</name>
<protein>
    <submittedName>
        <fullName evidence="1">Uncharacterized protein</fullName>
    </submittedName>
</protein>
<comment type="caution">
    <text evidence="1">The sequence shown here is derived from an EMBL/GenBank/DDBJ whole genome shotgun (WGS) entry which is preliminary data.</text>
</comment>
<proteinExistence type="predicted"/>
<organism evidence="1">
    <name type="scientific">marine sediment metagenome</name>
    <dbReference type="NCBI Taxonomy" id="412755"/>
    <lineage>
        <taxon>unclassified sequences</taxon>
        <taxon>metagenomes</taxon>
        <taxon>ecological metagenomes</taxon>
    </lineage>
</organism>
<dbReference type="EMBL" id="BARS01024739">
    <property type="protein sequence ID" value="GAG11351.1"/>
    <property type="molecule type" value="Genomic_DNA"/>
</dbReference>